<dbReference type="GO" id="GO:0016874">
    <property type="term" value="F:ligase activity"/>
    <property type="evidence" value="ECO:0007669"/>
    <property type="project" value="UniProtKB-KW"/>
</dbReference>
<accession>A0A0A6RKA8</accession>
<dbReference type="InterPro" id="IPR016135">
    <property type="entry name" value="UBQ-conjugating_enzyme/RWD"/>
</dbReference>
<reference evidence="1 2" key="1">
    <citation type="submission" date="2016-05" db="EMBL/GenBank/DDBJ databases">
        <title>Single-cell genome of chain-forming Candidatus Thiomargarita nelsonii and comparison to other large sulfur-oxidizing bacteria.</title>
        <authorList>
            <person name="Winkel M."/>
            <person name="Salman V."/>
            <person name="Woyke T."/>
            <person name="Schulz-Vogt H."/>
            <person name="Richter M."/>
            <person name="Flood B."/>
            <person name="Bailey J."/>
            <person name="Amann R."/>
            <person name="Mussmann M."/>
        </authorList>
    </citation>
    <scope>NUCLEOTIDE SEQUENCE [LARGE SCALE GENOMIC DNA]</scope>
    <source>
        <strain evidence="1 2">THI036</strain>
    </source>
</reference>
<proteinExistence type="predicted"/>
<dbReference type="Proteomes" id="UP000076962">
    <property type="component" value="Unassembled WGS sequence"/>
</dbReference>
<comment type="caution">
    <text evidence="1">The sequence shown here is derived from an EMBL/GenBank/DDBJ whole genome shotgun (WGS) entry which is preliminary data.</text>
</comment>
<dbReference type="EC" id="6.3.2.-" evidence="1"/>
<keyword evidence="2" id="KW-1185">Reference proteome</keyword>
<dbReference type="EMBL" id="LUTY01000102">
    <property type="protein sequence ID" value="OAD23912.1"/>
    <property type="molecule type" value="Genomic_DNA"/>
</dbReference>
<organism evidence="1 2">
    <name type="scientific">Candidatus Thiomargarita nelsonii</name>
    <dbReference type="NCBI Taxonomy" id="1003181"/>
    <lineage>
        <taxon>Bacteria</taxon>
        <taxon>Pseudomonadati</taxon>
        <taxon>Pseudomonadota</taxon>
        <taxon>Gammaproteobacteria</taxon>
        <taxon>Thiotrichales</taxon>
        <taxon>Thiotrichaceae</taxon>
        <taxon>Thiomargarita</taxon>
    </lineage>
</organism>
<sequence>MTTPQEQRNLRLQSDYQEMQNIKGDIIQWKPIKGEPPYVEAYEITVNIRTIIGSEPKYRDKHTIRVELYGDYPISPPKTTMVSEPQPFHPNWYSSRRWCYGTWFLSEGLGHYVIRMIRTLQFDLEITNPNSPANSTANNWFKKNLNKGIFPCDNTLLPDPTVQKTRFKVIKQPKKKFLVR</sequence>
<keyword evidence="1" id="KW-0436">Ligase</keyword>
<dbReference type="AlphaFoldDB" id="A0A0A6RKA8"/>
<name>A0A0A6RKA8_9GAMM</name>
<evidence type="ECO:0000313" key="1">
    <source>
        <dbReference type="EMBL" id="OAD23912.1"/>
    </source>
</evidence>
<dbReference type="Gene3D" id="3.10.110.10">
    <property type="entry name" value="Ubiquitin Conjugating Enzyme"/>
    <property type="match status" value="1"/>
</dbReference>
<gene>
    <name evidence="1" type="ORF">THIOM_000242</name>
</gene>
<protein>
    <submittedName>
        <fullName evidence="1">Ubiquitin-conjugating enzyme, E2 domain protein</fullName>
        <ecNumber evidence="1">6.3.2.-</ecNumber>
    </submittedName>
</protein>
<evidence type="ECO:0000313" key="2">
    <source>
        <dbReference type="Proteomes" id="UP000076962"/>
    </source>
</evidence>
<dbReference type="SUPFAM" id="SSF54495">
    <property type="entry name" value="UBC-like"/>
    <property type="match status" value="1"/>
</dbReference>
<dbReference type="CDD" id="cd00195">
    <property type="entry name" value="UBCc_UEV"/>
    <property type="match status" value="1"/>
</dbReference>